<name>A0AA47MPZ2_MERPO</name>
<dbReference type="InterPro" id="IPR037104">
    <property type="entry name" value="Annexin_sf"/>
</dbReference>
<dbReference type="GO" id="GO:0042589">
    <property type="term" value="C:zymogen granule membrane"/>
    <property type="evidence" value="ECO:0007669"/>
    <property type="project" value="UniProtKB-SubCell"/>
</dbReference>
<dbReference type="FunFam" id="1.10.220.10:FF:000003">
    <property type="entry name" value="Annexin"/>
    <property type="match status" value="1"/>
</dbReference>
<dbReference type="Pfam" id="PF00191">
    <property type="entry name" value="Annexin"/>
    <property type="match status" value="4"/>
</dbReference>
<organism evidence="11 12">
    <name type="scientific">Merluccius polli</name>
    <name type="common">Benguela hake</name>
    <name type="synonym">Merluccius cadenati</name>
    <dbReference type="NCBI Taxonomy" id="89951"/>
    <lineage>
        <taxon>Eukaryota</taxon>
        <taxon>Metazoa</taxon>
        <taxon>Chordata</taxon>
        <taxon>Craniata</taxon>
        <taxon>Vertebrata</taxon>
        <taxon>Euteleostomi</taxon>
        <taxon>Actinopterygii</taxon>
        <taxon>Neopterygii</taxon>
        <taxon>Teleostei</taxon>
        <taxon>Neoteleostei</taxon>
        <taxon>Acanthomorphata</taxon>
        <taxon>Zeiogadaria</taxon>
        <taxon>Gadariae</taxon>
        <taxon>Gadiformes</taxon>
        <taxon>Gadoidei</taxon>
        <taxon>Merlucciidae</taxon>
        <taxon>Merluccius</taxon>
    </lineage>
</organism>
<comment type="similarity">
    <text evidence="1 10">Belongs to the annexin family.</text>
</comment>
<dbReference type="FunFam" id="1.10.220.10:FF:000002">
    <property type="entry name" value="Annexin"/>
    <property type="match status" value="1"/>
</dbReference>
<dbReference type="PROSITE" id="PS00223">
    <property type="entry name" value="ANNEXIN_1"/>
    <property type="match status" value="1"/>
</dbReference>
<evidence type="ECO:0000313" key="11">
    <source>
        <dbReference type="EMBL" id="KAK0144060.1"/>
    </source>
</evidence>
<accession>A0AA47MPZ2</accession>
<evidence type="ECO:0000256" key="3">
    <source>
        <dbReference type="ARBA" id="ARBA00022737"/>
    </source>
</evidence>
<dbReference type="PROSITE" id="PS51897">
    <property type="entry name" value="ANNEXIN_2"/>
    <property type="match status" value="4"/>
</dbReference>
<keyword evidence="2" id="KW-0597">Phosphoprotein</keyword>
<dbReference type="GO" id="GO:0005544">
    <property type="term" value="F:calcium-dependent phospholipid binding"/>
    <property type="evidence" value="ECO:0007669"/>
    <property type="project" value="UniProtKB-KW"/>
</dbReference>
<dbReference type="SUPFAM" id="SSF47874">
    <property type="entry name" value="Annexin"/>
    <property type="match status" value="1"/>
</dbReference>
<keyword evidence="8" id="KW-0968">Cytoplasmic vesicle</keyword>
<dbReference type="InterPro" id="IPR001464">
    <property type="entry name" value="Annexin"/>
</dbReference>
<dbReference type="GO" id="GO:0005509">
    <property type="term" value="F:calcium ion binding"/>
    <property type="evidence" value="ECO:0007669"/>
    <property type="project" value="InterPro"/>
</dbReference>
<dbReference type="FunFam" id="1.10.220.10:FF:000001">
    <property type="entry name" value="Annexin"/>
    <property type="match status" value="1"/>
</dbReference>
<keyword evidence="4 10" id="KW-0106">Calcium</keyword>
<proteinExistence type="inferred from homology"/>
<dbReference type="GO" id="GO:0005886">
    <property type="term" value="C:plasma membrane"/>
    <property type="evidence" value="ECO:0007669"/>
    <property type="project" value="TreeGrafter"/>
</dbReference>
<evidence type="ECO:0000256" key="1">
    <source>
        <dbReference type="ARBA" id="ARBA00007831"/>
    </source>
</evidence>
<dbReference type="PANTHER" id="PTHR10502">
    <property type="entry name" value="ANNEXIN"/>
    <property type="match status" value="1"/>
</dbReference>
<evidence type="ECO:0000256" key="5">
    <source>
        <dbReference type="ARBA" id="ARBA00022990"/>
    </source>
</evidence>
<dbReference type="Gene3D" id="1.10.220.10">
    <property type="entry name" value="Annexin"/>
    <property type="match status" value="4"/>
</dbReference>
<evidence type="ECO:0000256" key="10">
    <source>
        <dbReference type="RuleBase" id="RU003540"/>
    </source>
</evidence>
<dbReference type="GO" id="GO:0006909">
    <property type="term" value="P:phagocytosis"/>
    <property type="evidence" value="ECO:0007669"/>
    <property type="project" value="TreeGrafter"/>
</dbReference>
<keyword evidence="3 10" id="KW-0677">Repeat</keyword>
<dbReference type="GO" id="GO:0001786">
    <property type="term" value="F:phosphatidylserine binding"/>
    <property type="evidence" value="ECO:0007669"/>
    <property type="project" value="TreeGrafter"/>
</dbReference>
<dbReference type="InterPro" id="IPR002391">
    <property type="entry name" value="ANX4"/>
</dbReference>
<evidence type="ECO:0000256" key="9">
    <source>
        <dbReference type="ARBA" id="ARBA00024321"/>
    </source>
</evidence>
<evidence type="ECO:0000256" key="2">
    <source>
        <dbReference type="ARBA" id="ARBA00022553"/>
    </source>
</evidence>
<evidence type="ECO:0000256" key="8">
    <source>
        <dbReference type="ARBA" id="ARBA00023329"/>
    </source>
</evidence>
<dbReference type="EMBL" id="JAOPHQ010003168">
    <property type="protein sequence ID" value="KAK0144060.1"/>
    <property type="molecule type" value="Genomic_DNA"/>
</dbReference>
<dbReference type="GO" id="GO:0071385">
    <property type="term" value="P:cellular response to glucocorticoid stimulus"/>
    <property type="evidence" value="ECO:0007669"/>
    <property type="project" value="TreeGrafter"/>
</dbReference>
<sequence length="335" mass="38055">MSFFKKFFSNVVKKRDTEEDDSFEFIKKVPVYHGTVHPYPNFNPRKDAVFLEEAINSRNVDEDTIISVLAQRNNAQRQEIKQAYESSTGKCLVKELKSELRSHLEDVVVGLLMTPAQFDAFLLRKATKGLGTDEDVLVEVLASRTNQEIRELARAFEEEYGETLEEVIENETDGDFAMALLAMLKANKNESHTIDTDLAKQDARDLFEAGEEMKGIDISVFIDILTSRSGPQLAKTFKDYSKISDVNLPKALDMELKGDIEDCLIDIVKCAWSKPAFFAEKLNNAMKGHGTCEDSLLRVMVSRSEVDLKKIMMEFKLMYGRSLQECILVEKEHSP</sequence>
<comment type="subcellular location">
    <subcellularLocation>
        <location evidence="9">Zymogen granule membrane</location>
        <topology evidence="9">Peripheral membrane protein</topology>
    </subcellularLocation>
</comment>
<comment type="domain">
    <text evidence="10">A pair of annexin repeats may form one binding site for calcium and phospholipid.</text>
</comment>
<keyword evidence="12" id="KW-1185">Reference proteome</keyword>
<gene>
    <name evidence="11" type="primary">ANXA1_1</name>
    <name evidence="11" type="ORF">N1851_017600</name>
</gene>
<keyword evidence="7 10" id="KW-0111">Calcium/phospholipid-binding</keyword>
<dbReference type="GO" id="GO:0007165">
    <property type="term" value="P:signal transduction"/>
    <property type="evidence" value="ECO:0007669"/>
    <property type="project" value="TreeGrafter"/>
</dbReference>
<keyword evidence="5" id="KW-0007">Acetylation</keyword>
<dbReference type="Proteomes" id="UP001174136">
    <property type="component" value="Unassembled WGS sequence"/>
</dbReference>
<dbReference type="PRINTS" id="PR00196">
    <property type="entry name" value="ANNEXIN"/>
</dbReference>
<dbReference type="AlphaFoldDB" id="A0AA47MPZ2"/>
<keyword evidence="6 10" id="KW-0041">Annexin</keyword>
<dbReference type="GO" id="GO:0005634">
    <property type="term" value="C:nucleus"/>
    <property type="evidence" value="ECO:0007669"/>
    <property type="project" value="TreeGrafter"/>
</dbReference>
<dbReference type="FunFam" id="1.10.220.10:FF:000007">
    <property type="entry name" value="Annexin"/>
    <property type="match status" value="1"/>
</dbReference>
<dbReference type="PRINTS" id="PR00200">
    <property type="entry name" value="ANNEXINIV"/>
</dbReference>
<dbReference type="InterPro" id="IPR018252">
    <property type="entry name" value="Annexin_repeat_CS"/>
</dbReference>
<comment type="caution">
    <text evidence="11">The sequence shown here is derived from an EMBL/GenBank/DDBJ whole genome shotgun (WGS) entry which is preliminary data.</text>
</comment>
<reference evidence="11" key="1">
    <citation type="journal article" date="2023" name="Front. Mar. Sci.">
        <title>A new Merluccius polli reference genome to investigate the effects of global change in West African waters.</title>
        <authorList>
            <person name="Mateo J.L."/>
            <person name="Blanco-Fernandez C."/>
            <person name="Garcia-Vazquez E."/>
            <person name="Machado-Schiaffino G."/>
        </authorList>
    </citation>
    <scope>NUCLEOTIDE SEQUENCE</scope>
    <source>
        <strain evidence="11">C29</strain>
        <tissue evidence="11">Fin</tissue>
    </source>
</reference>
<protein>
    <recommendedName>
        <fullName evidence="10">Annexin</fullName>
    </recommendedName>
</protein>
<evidence type="ECO:0000256" key="4">
    <source>
        <dbReference type="ARBA" id="ARBA00022837"/>
    </source>
</evidence>
<evidence type="ECO:0000313" key="12">
    <source>
        <dbReference type="Proteomes" id="UP001174136"/>
    </source>
</evidence>
<dbReference type="InterPro" id="IPR018502">
    <property type="entry name" value="Annexin_repeat"/>
</dbReference>
<evidence type="ECO:0000256" key="7">
    <source>
        <dbReference type="ARBA" id="ARBA00023302"/>
    </source>
</evidence>
<dbReference type="SMART" id="SM00335">
    <property type="entry name" value="ANX"/>
    <property type="match status" value="4"/>
</dbReference>
<dbReference type="PANTHER" id="PTHR10502:SF237">
    <property type="entry name" value="ANNEXIN"/>
    <property type="match status" value="1"/>
</dbReference>
<evidence type="ECO:0000256" key="6">
    <source>
        <dbReference type="ARBA" id="ARBA00023216"/>
    </source>
</evidence>